<dbReference type="InterPro" id="IPR029025">
    <property type="entry name" value="T3SS_substrate_exporter_C"/>
</dbReference>
<evidence type="ECO:0000313" key="3">
    <source>
        <dbReference type="EMBL" id="MCT1606274.1"/>
    </source>
</evidence>
<dbReference type="PRINTS" id="PR00950">
    <property type="entry name" value="TYPE3IMSPROT"/>
</dbReference>
<keyword evidence="2" id="KW-0812">Transmembrane</keyword>
<protein>
    <submittedName>
        <fullName evidence="3">EscU/YscU/HrcU family type III secretion system export apparatus switch protein</fullName>
    </submittedName>
</protein>
<keyword evidence="2" id="KW-1133">Transmembrane helix</keyword>
<name>A0ABT2HP08_9MICC</name>
<feature type="region of interest" description="Disordered" evidence="1">
    <location>
        <begin position="219"/>
        <end position="240"/>
    </location>
</feature>
<feature type="transmembrane region" description="Helical" evidence="2">
    <location>
        <begin position="144"/>
        <end position="167"/>
    </location>
</feature>
<evidence type="ECO:0000313" key="4">
    <source>
        <dbReference type="Proteomes" id="UP001205046"/>
    </source>
</evidence>
<feature type="region of interest" description="Disordered" evidence="1">
    <location>
        <begin position="1"/>
        <end position="25"/>
    </location>
</feature>
<dbReference type="EMBL" id="JALXMO010000004">
    <property type="protein sequence ID" value="MCT1606274.1"/>
    <property type="molecule type" value="Genomic_DNA"/>
</dbReference>
<accession>A0ABT2HP08</accession>
<dbReference type="RefSeq" id="WP_260072461.1">
    <property type="nucleotide sequence ID" value="NZ_JALXMO010000004.1"/>
</dbReference>
<dbReference type="Gene3D" id="6.10.250.2080">
    <property type="match status" value="1"/>
</dbReference>
<feature type="transmembrane region" description="Helical" evidence="2">
    <location>
        <begin position="187"/>
        <end position="207"/>
    </location>
</feature>
<dbReference type="Proteomes" id="UP001205046">
    <property type="component" value="Unassembled WGS sequence"/>
</dbReference>
<evidence type="ECO:0000256" key="2">
    <source>
        <dbReference type="SAM" id="Phobius"/>
    </source>
</evidence>
<dbReference type="PANTHER" id="PTHR30531:SF12">
    <property type="entry name" value="FLAGELLAR BIOSYNTHETIC PROTEIN FLHB"/>
    <property type="match status" value="1"/>
</dbReference>
<dbReference type="SUPFAM" id="SSF160544">
    <property type="entry name" value="EscU C-terminal domain-like"/>
    <property type="match status" value="1"/>
</dbReference>
<dbReference type="InterPro" id="IPR006135">
    <property type="entry name" value="T3SS_substrate_exporter"/>
</dbReference>
<organism evidence="3 4">
    <name type="scientific">Nesterenkonia massiliensis</name>
    <dbReference type="NCBI Taxonomy" id="1232429"/>
    <lineage>
        <taxon>Bacteria</taxon>
        <taxon>Bacillati</taxon>
        <taxon>Actinomycetota</taxon>
        <taxon>Actinomycetes</taxon>
        <taxon>Micrococcales</taxon>
        <taxon>Micrococcaceae</taxon>
        <taxon>Nesterenkonia</taxon>
    </lineage>
</organism>
<keyword evidence="4" id="KW-1185">Reference proteome</keyword>
<feature type="transmembrane region" description="Helical" evidence="2">
    <location>
        <begin position="32"/>
        <end position="53"/>
    </location>
</feature>
<sequence length="378" mass="40134">MSEPAGERTEKATPQRMKEVREKGKLSRSQDLTAWLGIAAAAVTLPMVLQAGLQAGRQQLGAVQSVVASPQPQVVVELLGEGLASVMAVLWPMLAAVVVAVAAGAVIQGGVHFRKFRLKVDHLNPVSGLKRTFGLQALWQGAKALLKTAVVGIMLYAVIQALIPQLLEVGMLPMSALLASAGGGTLMLLQASILAGIALAAIDIVVVSRRNRKHTMMTRQEIKDENKRTDGDPLVRQQRRSRQLQVSRNRMISAVGQADVVVVNPTHFAVALQYTPGMAAPKVVARGAGHVATRIREEAQKHRVPLVRDVPLARALHAECQVGQDVPVEHFTAVAKVLAFVMALKARGSAAGVHTVPDGPVTSAAQHSAAVQRAGEDQ</sequence>
<evidence type="ECO:0000256" key="1">
    <source>
        <dbReference type="SAM" id="MobiDB-lite"/>
    </source>
</evidence>
<dbReference type="Gene3D" id="3.40.1690.10">
    <property type="entry name" value="secretion proteins EscU"/>
    <property type="match status" value="1"/>
</dbReference>
<dbReference type="Pfam" id="PF01312">
    <property type="entry name" value="Bac_export_2"/>
    <property type="match status" value="1"/>
</dbReference>
<dbReference type="PANTHER" id="PTHR30531">
    <property type="entry name" value="FLAGELLAR BIOSYNTHETIC PROTEIN FLHB"/>
    <property type="match status" value="1"/>
</dbReference>
<feature type="transmembrane region" description="Helical" evidence="2">
    <location>
        <begin position="83"/>
        <end position="107"/>
    </location>
</feature>
<reference evidence="3 4" key="1">
    <citation type="submission" date="2022-04" db="EMBL/GenBank/DDBJ databases">
        <title>Human microbiome associated bacterial genomes.</title>
        <authorList>
            <person name="Sandstrom S."/>
            <person name="Salamzade R."/>
            <person name="Kalan L.R."/>
        </authorList>
    </citation>
    <scope>NUCLEOTIDE SEQUENCE [LARGE SCALE GENOMIC DNA]</scope>
    <source>
        <strain evidence="4">p3-SID767</strain>
    </source>
</reference>
<keyword evidence="2" id="KW-0472">Membrane</keyword>
<feature type="region of interest" description="Disordered" evidence="1">
    <location>
        <begin position="356"/>
        <end position="378"/>
    </location>
</feature>
<proteinExistence type="predicted"/>
<gene>
    <name evidence="3" type="ORF">M3B43_02810</name>
</gene>
<feature type="compositionally biased region" description="Basic and acidic residues" evidence="1">
    <location>
        <begin position="220"/>
        <end position="233"/>
    </location>
</feature>
<comment type="caution">
    <text evidence="3">The sequence shown here is derived from an EMBL/GenBank/DDBJ whole genome shotgun (WGS) entry which is preliminary data.</text>
</comment>